<dbReference type="Gene3D" id="3.30.429.10">
    <property type="entry name" value="Macrophage Migration Inhibitory Factor"/>
    <property type="match status" value="1"/>
</dbReference>
<dbReference type="RefSeq" id="WP_042454543.1">
    <property type="nucleotide sequence ID" value="NZ_BBPN01000033.1"/>
</dbReference>
<gene>
    <name evidence="1" type="ORF">SAMN05414137_102264</name>
</gene>
<evidence type="ECO:0000313" key="1">
    <source>
        <dbReference type="EMBL" id="SEK51132.1"/>
    </source>
</evidence>
<dbReference type="PANTHER" id="PTHR38460">
    <property type="entry name" value="TAUTOMERASE YOLI-RELATED"/>
    <property type="match status" value="1"/>
</dbReference>
<name>A0A1H7HNS7_STRJI</name>
<accession>A0A1H7HNS7</accession>
<reference evidence="2" key="1">
    <citation type="submission" date="2016-10" db="EMBL/GenBank/DDBJ databases">
        <authorList>
            <person name="Varghese N."/>
        </authorList>
    </citation>
    <scope>NUCLEOTIDE SEQUENCE [LARGE SCALE GENOMIC DNA]</scope>
    <source>
        <strain evidence="2">DSM 45096 / BCRC 16803 / CGMCC 4.1857 / CIP 109030 / JCM 12277 / KCTC 19219 / NBRC 100920 / 33214</strain>
    </source>
</reference>
<dbReference type="InterPro" id="IPR014347">
    <property type="entry name" value="Tautomerase/MIF_sf"/>
</dbReference>
<dbReference type="AlphaFoldDB" id="A0A1H7HNS7"/>
<dbReference type="Proteomes" id="UP000183015">
    <property type="component" value="Unassembled WGS sequence"/>
</dbReference>
<keyword evidence="2" id="KW-1185">Reference proteome</keyword>
<dbReference type="eggNOG" id="COG1942">
    <property type="taxonomic scope" value="Bacteria"/>
</dbReference>
<dbReference type="SUPFAM" id="SSF55331">
    <property type="entry name" value="Tautomerase/MIF"/>
    <property type="match status" value="1"/>
</dbReference>
<dbReference type="Pfam" id="PF14552">
    <property type="entry name" value="Tautomerase_2"/>
    <property type="match status" value="1"/>
</dbReference>
<sequence length="126" mass="14244">MPLVRIDARSDKSPETLRAISDGVHHALVDAIGIPADDRFQILTTHPAHELVFDEHYLGVERRDVVFVQITLVRGRSDEKRQDLYRRIVRNLEADAGVRPQDVVVTLTENERVDWSVGEGVAQLVP</sequence>
<dbReference type="EMBL" id="FOAZ01000002">
    <property type="protein sequence ID" value="SEK51132.1"/>
    <property type="molecule type" value="Genomic_DNA"/>
</dbReference>
<dbReference type="InterPro" id="IPR037479">
    <property type="entry name" value="Tauto_MSAD"/>
</dbReference>
<protein>
    <submittedName>
        <fullName evidence="1">Tautomerase enzyme</fullName>
    </submittedName>
</protein>
<organism evidence="1 2">
    <name type="scientific">Streptacidiphilus jiangxiensis</name>
    <dbReference type="NCBI Taxonomy" id="235985"/>
    <lineage>
        <taxon>Bacteria</taxon>
        <taxon>Bacillati</taxon>
        <taxon>Actinomycetota</taxon>
        <taxon>Actinomycetes</taxon>
        <taxon>Kitasatosporales</taxon>
        <taxon>Streptomycetaceae</taxon>
        <taxon>Streptacidiphilus</taxon>
    </lineage>
</organism>
<dbReference type="PANTHER" id="PTHR38460:SF1">
    <property type="entry name" value="TAUTOMERASE YOLI-RELATED"/>
    <property type="match status" value="1"/>
</dbReference>
<proteinExistence type="predicted"/>
<dbReference type="STRING" id="235985.SAMN05414137_102264"/>
<evidence type="ECO:0000313" key="2">
    <source>
        <dbReference type="Proteomes" id="UP000183015"/>
    </source>
</evidence>